<reference evidence="3 4" key="1">
    <citation type="submission" date="2020-10" db="EMBL/GenBank/DDBJ databases">
        <title>Connecting structure to function with the recovery of over 1000 high-quality activated sludge metagenome-assembled genomes encoding full-length rRNA genes using long-read sequencing.</title>
        <authorList>
            <person name="Singleton C.M."/>
            <person name="Petriglieri F."/>
            <person name="Kristensen J.M."/>
            <person name="Kirkegaard R.H."/>
            <person name="Michaelsen T.Y."/>
            <person name="Andersen M.H."/>
            <person name="Karst S.M."/>
            <person name="Dueholm M.S."/>
            <person name="Nielsen P.H."/>
            <person name="Albertsen M."/>
        </authorList>
    </citation>
    <scope>NUCLEOTIDE SEQUENCE [LARGE SCALE GENOMIC DNA]</scope>
    <source>
        <strain evidence="3">Ribe_18-Q3-R11-54_BAT3C.373</strain>
    </source>
</reference>
<comment type="similarity">
    <text evidence="1">Belongs to the universal stress protein A family.</text>
</comment>
<dbReference type="PANTHER" id="PTHR46268:SF6">
    <property type="entry name" value="UNIVERSAL STRESS PROTEIN UP12"/>
    <property type="match status" value="1"/>
</dbReference>
<dbReference type="InterPro" id="IPR006015">
    <property type="entry name" value="Universal_stress_UspA"/>
</dbReference>
<name>A0A9D7S9Y5_9BACT</name>
<organism evidence="3 4">
    <name type="scientific">Candidatus Defluviibacterium haderslevense</name>
    <dbReference type="NCBI Taxonomy" id="2981993"/>
    <lineage>
        <taxon>Bacteria</taxon>
        <taxon>Pseudomonadati</taxon>
        <taxon>Bacteroidota</taxon>
        <taxon>Saprospiria</taxon>
        <taxon>Saprospirales</taxon>
        <taxon>Saprospiraceae</taxon>
        <taxon>Candidatus Defluviibacterium</taxon>
    </lineage>
</organism>
<dbReference type="SUPFAM" id="SSF52402">
    <property type="entry name" value="Adenine nucleotide alpha hydrolases-like"/>
    <property type="match status" value="2"/>
</dbReference>
<sequence>MKKILIPTDFSETSKNALKYGADLAVALGAQIDILHVFQIPVSVSDSYVYIPDQEEIDGITKAHLAELELIIKEIQQYNPQVKNIQAACVSGIPFEEIKEYSKKQSYDLIIMGLQGLGFVARHILGSTTAKLFTKSEIPVLGIHKHNEFKGFKHILFSYDMIPFENNHALKPLVDLSHFFHSHIHVLNITDKAEELTQMNEMLEAKYLKPSLVNSNTSYHTITNSDLISGIEKFIKTQTHEIDLLTIFPRKHNIFSQLFINSASKDLAFHFDLPLLVNHD</sequence>
<dbReference type="PRINTS" id="PR01438">
    <property type="entry name" value="UNVRSLSTRESS"/>
</dbReference>
<evidence type="ECO:0000256" key="1">
    <source>
        <dbReference type="ARBA" id="ARBA00008791"/>
    </source>
</evidence>
<dbReference type="Gene3D" id="3.40.50.620">
    <property type="entry name" value="HUPs"/>
    <property type="match status" value="2"/>
</dbReference>
<dbReference type="PANTHER" id="PTHR46268">
    <property type="entry name" value="STRESS RESPONSE PROTEIN NHAX"/>
    <property type="match status" value="1"/>
</dbReference>
<gene>
    <name evidence="3" type="ORF">IPO85_13445</name>
</gene>
<dbReference type="CDD" id="cd00293">
    <property type="entry name" value="USP-like"/>
    <property type="match status" value="1"/>
</dbReference>
<accession>A0A9D7S9Y5</accession>
<protein>
    <submittedName>
        <fullName evidence="3">Universal stress protein</fullName>
    </submittedName>
</protein>
<dbReference type="InterPro" id="IPR006016">
    <property type="entry name" value="UspA"/>
</dbReference>
<evidence type="ECO:0000313" key="4">
    <source>
        <dbReference type="Proteomes" id="UP000808349"/>
    </source>
</evidence>
<dbReference type="EMBL" id="JADKFW010000010">
    <property type="protein sequence ID" value="MBK9718488.1"/>
    <property type="molecule type" value="Genomic_DNA"/>
</dbReference>
<evidence type="ECO:0000313" key="3">
    <source>
        <dbReference type="EMBL" id="MBK9718488.1"/>
    </source>
</evidence>
<feature type="domain" description="UspA" evidence="2">
    <location>
        <begin position="1"/>
        <end position="141"/>
    </location>
</feature>
<dbReference type="InterPro" id="IPR014729">
    <property type="entry name" value="Rossmann-like_a/b/a_fold"/>
</dbReference>
<proteinExistence type="inferred from homology"/>
<comment type="caution">
    <text evidence="3">The sequence shown here is derived from an EMBL/GenBank/DDBJ whole genome shotgun (WGS) entry which is preliminary data.</text>
</comment>
<dbReference type="Proteomes" id="UP000808349">
    <property type="component" value="Unassembled WGS sequence"/>
</dbReference>
<dbReference type="AlphaFoldDB" id="A0A9D7S9Y5"/>
<dbReference type="Pfam" id="PF00582">
    <property type="entry name" value="Usp"/>
    <property type="match status" value="1"/>
</dbReference>
<evidence type="ECO:0000259" key="2">
    <source>
        <dbReference type="Pfam" id="PF00582"/>
    </source>
</evidence>